<evidence type="ECO:0000256" key="1">
    <source>
        <dbReference type="SAM" id="MobiDB-lite"/>
    </source>
</evidence>
<evidence type="ECO:0000256" key="2">
    <source>
        <dbReference type="SAM" id="Phobius"/>
    </source>
</evidence>
<proteinExistence type="predicted"/>
<dbReference type="EMBL" id="KV417303">
    <property type="protein sequence ID" value="KZO93228.1"/>
    <property type="molecule type" value="Genomic_DNA"/>
</dbReference>
<protein>
    <submittedName>
        <fullName evidence="3">Uncharacterized protein</fullName>
    </submittedName>
</protein>
<dbReference type="Proteomes" id="UP000076738">
    <property type="component" value="Unassembled WGS sequence"/>
</dbReference>
<keyword evidence="2" id="KW-1133">Transmembrane helix</keyword>
<evidence type="ECO:0000313" key="3">
    <source>
        <dbReference type="EMBL" id="KZO93228.1"/>
    </source>
</evidence>
<dbReference type="AlphaFoldDB" id="A0A167J468"/>
<keyword evidence="2" id="KW-0472">Membrane</keyword>
<gene>
    <name evidence="3" type="ORF">CALVIDRAFT_540219</name>
</gene>
<feature type="transmembrane region" description="Helical" evidence="2">
    <location>
        <begin position="58"/>
        <end position="76"/>
    </location>
</feature>
<organism evidence="3 4">
    <name type="scientific">Calocera viscosa (strain TUFC12733)</name>
    <dbReference type="NCBI Taxonomy" id="1330018"/>
    <lineage>
        <taxon>Eukaryota</taxon>
        <taxon>Fungi</taxon>
        <taxon>Dikarya</taxon>
        <taxon>Basidiomycota</taxon>
        <taxon>Agaricomycotina</taxon>
        <taxon>Dacrymycetes</taxon>
        <taxon>Dacrymycetales</taxon>
        <taxon>Dacrymycetaceae</taxon>
        <taxon>Calocera</taxon>
    </lineage>
</organism>
<sequence length="177" mass="19212">MPRIPDTILRRVPARPRSLLPVPERAQQRAFSSDAPTQPPPPQKPRDKSRHASFYSDILPAWLPIIVIGSAVFLTLQMTRAHLAQERWTAEIRGEIAGLEGQYEEVQRARRGEQSPGPGPGPSEVLAATLPTLVKPTPPGPSSEPVQSQKQTAADGSPISRSGPAAAKSWWAKLVGR</sequence>
<feature type="compositionally biased region" description="Polar residues" evidence="1">
    <location>
        <begin position="144"/>
        <end position="154"/>
    </location>
</feature>
<evidence type="ECO:0000313" key="4">
    <source>
        <dbReference type="Proteomes" id="UP000076738"/>
    </source>
</evidence>
<feature type="region of interest" description="Disordered" evidence="1">
    <location>
        <begin position="105"/>
        <end position="177"/>
    </location>
</feature>
<reference evidence="3 4" key="1">
    <citation type="journal article" date="2016" name="Mol. Biol. Evol.">
        <title>Comparative Genomics of Early-Diverging Mushroom-Forming Fungi Provides Insights into the Origins of Lignocellulose Decay Capabilities.</title>
        <authorList>
            <person name="Nagy L.G."/>
            <person name="Riley R."/>
            <person name="Tritt A."/>
            <person name="Adam C."/>
            <person name="Daum C."/>
            <person name="Floudas D."/>
            <person name="Sun H."/>
            <person name="Yadav J.S."/>
            <person name="Pangilinan J."/>
            <person name="Larsson K.H."/>
            <person name="Matsuura K."/>
            <person name="Barry K."/>
            <person name="Labutti K."/>
            <person name="Kuo R."/>
            <person name="Ohm R.A."/>
            <person name="Bhattacharya S.S."/>
            <person name="Shirouzu T."/>
            <person name="Yoshinaga Y."/>
            <person name="Martin F.M."/>
            <person name="Grigoriev I.V."/>
            <person name="Hibbett D.S."/>
        </authorList>
    </citation>
    <scope>NUCLEOTIDE SEQUENCE [LARGE SCALE GENOMIC DNA]</scope>
    <source>
        <strain evidence="3 4">TUFC12733</strain>
    </source>
</reference>
<dbReference type="OrthoDB" id="3359404at2759"/>
<feature type="region of interest" description="Disordered" evidence="1">
    <location>
        <begin position="15"/>
        <end position="51"/>
    </location>
</feature>
<keyword evidence="2" id="KW-0812">Transmembrane</keyword>
<name>A0A167J468_CALVF</name>
<keyword evidence="4" id="KW-1185">Reference proteome</keyword>
<accession>A0A167J468</accession>